<organism evidence="1 2">
    <name type="scientific">Lecanicillium saksenae</name>
    <dbReference type="NCBI Taxonomy" id="468837"/>
    <lineage>
        <taxon>Eukaryota</taxon>
        <taxon>Fungi</taxon>
        <taxon>Dikarya</taxon>
        <taxon>Ascomycota</taxon>
        <taxon>Pezizomycotina</taxon>
        <taxon>Sordariomycetes</taxon>
        <taxon>Hypocreomycetidae</taxon>
        <taxon>Hypocreales</taxon>
        <taxon>Cordycipitaceae</taxon>
        <taxon>Lecanicillium</taxon>
    </lineage>
</organism>
<dbReference type="Proteomes" id="UP001148737">
    <property type="component" value="Unassembled WGS sequence"/>
</dbReference>
<keyword evidence="2" id="KW-1185">Reference proteome</keyword>
<gene>
    <name evidence="1" type="ORF">NLG97_g1814</name>
</gene>
<evidence type="ECO:0000313" key="1">
    <source>
        <dbReference type="EMBL" id="KAJ3497553.1"/>
    </source>
</evidence>
<reference evidence="1" key="1">
    <citation type="submission" date="2022-07" db="EMBL/GenBank/DDBJ databases">
        <title>Genome Sequence of Lecanicillium saksenae.</title>
        <authorList>
            <person name="Buettner E."/>
        </authorList>
    </citation>
    <scope>NUCLEOTIDE SEQUENCE</scope>
    <source>
        <strain evidence="1">VT-O1</strain>
    </source>
</reference>
<protein>
    <submittedName>
        <fullName evidence="1">Uncharacterized protein</fullName>
    </submittedName>
</protein>
<sequence length="1435" mass="158792">MDVFARTVASDGDGAFGPTLKGFFDFTLSFEHSILSILPTSIFIVLTPIHVNHLWRRKPCVKPGALLWLKMLSTLLLLSCQIASLVLWAVSSVQSHDLAVASAAIACVGSVCIFFLLYAEHIYSYRPSTLLSVYLTIMILFDIAKTRSYFLRHDLNAIAGLSVAIVCIEFVLLLFQEVSKLSLVTTRNSQPRLSGEALSGFWGRALFLWINSTLQLGFRSILRIEDLKDLGPEFSSERLYSNFEPHWQRASPTSRHSLAGALLRTLYPEFLRVVIPRLCFLGFTFAQPLLIMCVIQTVVGGTAGSDVSGGLIGATALVYIGIAISRGYYKHHAYRSATLTRGILVTAILHKALKLSHAELKKSAALTLMTVDIETLTFTITTFHDLWASVFELGLGVYMLARLIGGACFFVLIPAVLASIVSSHYTKKLAIARKAWNGKIQHRVAETKDVISQLKAIKMSGLAPFYGRHIQGLRDEEIKASLPERSVRVGLLSAGALQINITPVVVVAGALFWTKHTEKLTTAQFFTVLSLVAVITSPMTQLLSYLPFAVGGYSGLVRIQEFLRLEERTDSRQSGNGPVEGSPIDMTMIQAETLRRAREVAEKGPSPFAIELVHATINRLEDTTMPLLDNISIQFRTGQISMLVGPVGSGKSALCKALLGELKLDRGFVLMGGRRVAYCDQSPWLQNMCVRDCVIAHCEYILPWYRSVMWGCALDEDLEQLADGDKTMVGSGGGLLSGGQKQRVALARAIYSRAPVIVLDDVLSALDSDTAQIILVRLLGENGLLTQTGTTVIMTTNIREHLPLAHTVYALDGKGGVKETVNNSPELIHKEYLVSNSKEQAPKEAEPFVPKPAADPSKNEAHVRKNGDFSLYLYYFRATGLHLVMLWILSISLSAVLEALPQIYASLWMDQDPENMNWFIGYTCLASATGLTLAGSLIYYYYTVVPRSSRALHKSLLDTTMKAQLPFITKTESGVLVNKFSQDIGFISQQLPQSFLEFMYTAVACLVKIGVIAAGARFAAISVPALLIFLWYMQRFYLRTSRQIRHMDLDGKTPLYTLFQDIGDGIMHIRAFQWESDIKWQGYGLLDYSQRPHYHMYAIQRWLALVMDLTVSGIAMLLIGLAVCLPHKTTGGAIGLSLVTLVNFSESISHLVTDWSKLETSLGALARIRDFNRTTPQEPEPVLKPGEQLPDNWPSLGRLDLTGVTAKYDPLDMAARPVLKNMSLTVQPREKVAIIGRTGSGKSSLLLALLSFLDYSGSIRIDGRDVRTIPPEMLRSRIITISQDDVELSASIRVNLNPYEAQNANDHISDELMIDYLTRVKLWPLIQTNGGLDAQLRDLKFSKGQKQLLCLARAMLRRQHTSASLVLVDEATSNIDEETDEEIQAEIAAAFARCTVLTVTHRMSAVHHADVIVELDNGNINRVITRRAPRDDEAY</sequence>
<accession>A0ACC1R2X7</accession>
<name>A0ACC1R2X7_9HYPO</name>
<comment type="caution">
    <text evidence="1">The sequence shown here is derived from an EMBL/GenBank/DDBJ whole genome shotgun (WGS) entry which is preliminary data.</text>
</comment>
<dbReference type="EMBL" id="JANAKD010000104">
    <property type="protein sequence ID" value="KAJ3497553.1"/>
    <property type="molecule type" value="Genomic_DNA"/>
</dbReference>
<evidence type="ECO:0000313" key="2">
    <source>
        <dbReference type="Proteomes" id="UP001148737"/>
    </source>
</evidence>
<proteinExistence type="predicted"/>